<reference evidence="3" key="4">
    <citation type="journal article" date="2007" name="Genome Res.">
        <title>Curated Genome Annotation of Oryza sativa ssp. japonica and Comparative Genome Analysis with Arabidopsis thaliana.</title>
        <authorList>
            <consortium name="The Rice Annotation Project (RAP)"/>
            <person name="Itoh T."/>
            <person name="Tanaka T."/>
            <person name="Barrero R.A."/>
            <person name="Yamasaki C."/>
            <person name="Fujii Y."/>
            <person name="Hilton P.B."/>
            <person name="Antonio B.A."/>
            <person name="Aono H."/>
            <person name="Apweiler R."/>
            <person name="Bruskiewich R."/>
            <person name="Bureau T."/>
            <person name="Burr F."/>
            <person name="Costa de Oliveira A."/>
            <person name="Fuks G."/>
            <person name="Habara T."/>
            <person name="Haberer G."/>
            <person name="Han B."/>
            <person name="Harada E."/>
            <person name="Hiraki A.T."/>
            <person name="Hirochika H."/>
            <person name="Hoen D."/>
            <person name="Hokari H."/>
            <person name="Hosokawa S."/>
            <person name="Hsing Y."/>
            <person name="Ikawa H."/>
            <person name="Ikeo K."/>
            <person name="Imanishi T."/>
            <person name="Ito Y."/>
            <person name="Jaiswal P."/>
            <person name="Kanno M."/>
            <person name="Kawahara Y."/>
            <person name="Kawamura T."/>
            <person name="Kawashima H."/>
            <person name="Khurana J.P."/>
            <person name="Kikuchi S."/>
            <person name="Komatsu S."/>
            <person name="Koyanagi K.O."/>
            <person name="Kubooka H."/>
            <person name="Lieberherr D."/>
            <person name="Lin Y.C."/>
            <person name="Lonsdale D."/>
            <person name="Matsumoto T."/>
            <person name="Matsuya A."/>
            <person name="McCombie W.R."/>
            <person name="Messing J."/>
            <person name="Miyao A."/>
            <person name="Mulder N."/>
            <person name="Nagamura Y."/>
            <person name="Nam J."/>
            <person name="Namiki N."/>
            <person name="Numa H."/>
            <person name="Nurimoto S."/>
            <person name="O'donovan C."/>
            <person name="Ohyanagi H."/>
            <person name="Okido T."/>
            <person name="Oota S."/>
            <person name="Osato N."/>
            <person name="Palmer L.E."/>
            <person name="Quetier F."/>
            <person name="Raghuvanshi S."/>
            <person name="Saichi N."/>
            <person name="Sakai H."/>
            <person name="Sakai Y."/>
            <person name="Sakata K."/>
            <person name="Sakurai T."/>
            <person name="Sato F."/>
            <person name="Sato Y."/>
            <person name="Schoof H."/>
            <person name="Seki M."/>
            <person name="Shibata M."/>
            <person name="Shimizu Y."/>
            <person name="Shinozaki K."/>
            <person name="Shinso Y."/>
            <person name="Singh N.K."/>
            <person name="Smith-White B."/>
            <person name="Takeda J."/>
            <person name="Tanino M."/>
            <person name="Tatusova T."/>
            <person name="Thongjuea S."/>
            <person name="Todokoro F."/>
            <person name="Tsugane M."/>
            <person name="Tyagi A.K."/>
            <person name="Vanavichit A."/>
            <person name="Wang A."/>
            <person name="Wing R.A."/>
            <person name="Yamaguchi K."/>
            <person name="Yamamoto M."/>
            <person name="Yamamoto N."/>
            <person name="Yu Y."/>
            <person name="Zhang H."/>
            <person name="Zhao Q."/>
            <person name="Higo K."/>
            <person name="Burr B."/>
            <person name="Gojobori T."/>
            <person name="Sasaki T."/>
        </authorList>
    </citation>
    <scope>NUCLEOTIDE SEQUENCE</scope>
</reference>
<proteinExistence type="predicted"/>
<reference evidence="2" key="1">
    <citation type="submission" date="2002-02" db="EMBL/GenBank/DDBJ databases">
        <title>Oryza sativa nipponbare(GA3) genomic DNA, chromosome 6, BAC clone:OSJNBa0026P23.</title>
        <authorList>
            <person name="Sasaki T."/>
            <person name="Matsumoto T."/>
            <person name="Yamamoto K."/>
        </authorList>
    </citation>
    <scope>NUCLEOTIDE SEQUENCE</scope>
</reference>
<feature type="compositionally biased region" description="Basic and acidic residues" evidence="1">
    <location>
        <begin position="83"/>
        <end position="94"/>
    </location>
</feature>
<evidence type="ECO:0000313" key="4">
    <source>
        <dbReference type="Proteomes" id="UP000000763"/>
    </source>
</evidence>
<gene>
    <name evidence="3" type="ordered locus">Os06g0476800</name>
    <name evidence="2" type="ORF">OSJNBa0026P23.7</name>
</gene>
<feature type="region of interest" description="Disordered" evidence="1">
    <location>
        <begin position="65"/>
        <end position="126"/>
    </location>
</feature>
<dbReference type="EMBL" id="AP008212">
    <property type="protein sequence ID" value="BAH93516.1"/>
    <property type="molecule type" value="Genomic_DNA"/>
</dbReference>
<dbReference type="Gramene" id="Os06t0476400-00">
    <property type="protein sequence ID" value="Os06t0476400-00"/>
    <property type="gene ID" value="Os06g0476400"/>
</dbReference>
<sequence>MAAAVDGAVQQRRRAPPTAKGGGVQATGGRLNHHPLPPLLEVCCPGLSSGRGRIGMWLLVQRKLRSGVSATRRSAGGGGGDEEERRRGGSDRPRCPPLERLTASSSVRRNRSQAIPSRRCRRVRAT</sequence>
<feature type="region of interest" description="Disordered" evidence="1">
    <location>
        <begin position="1"/>
        <end position="36"/>
    </location>
</feature>
<evidence type="ECO:0000313" key="3">
    <source>
        <dbReference type="EMBL" id="BAH93516.1"/>
    </source>
</evidence>
<organism evidence="2 4">
    <name type="scientific">Oryza sativa subsp. japonica</name>
    <name type="common">Rice</name>
    <dbReference type="NCBI Taxonomy" id="39947"/>
    <lineage>
        <taxon>Eukaryota</taxon>
        <taxon>Viridiplantae</taxon>
        <taxon>Streptophyta</taxon>
        <taxon>Embryophyta</taxon>
        <taxon>Tracheophyta</taxon>
        <taxon>Spermatophyta</taxon>
        <taxon>Magnoliopsida</taxon>
        <taxon>Liliopsida</taxon>
        <taxon>Poales</taxon>
        <taxon>Poaceae</taxon>
        <taxon>BOP clade</taxon>
        <taxon>Oryzoideae</taxon>
        <taxon>Oryzeae</taxon>
        <taxon>Oryzinae</taxon>
        <taxon>Oryza</taxon>
        <taxon>Oryza sativa</taxon>
    </lineage>
</organism>
<reference evidence="3 4" key="2">
    <citation type="journal article" date="2005" name="Nature">
        <title>The map-based sequence of the rice genome.</title>
        <authorList>
            <consortium name="International rice genome sequencing project (IRGSP)"/>
            <person name="Matsumoto T."/>
            <person name="Wu J."/>
            <person name="Kanamori H."/>
            <person name="Katayose Y."/>
            <person name="Fujisawa M."/>
            <person name="Namiki N."/>
            <person name="Mizuno H."/>
            <person name="Yamamoto K."/>
            <person name="Antonio B.A."/>
            <person name="Baba T."/>
            <person name="Sakata K."/>
            <person name="Nagamura Y."/>
            <person name="Aoki H."/>
            <person name="Arikawa K."/>
            <person name="Arita K."/>
            <person name="Bito T."/>
            <person name="Chiden Y."/>
            <person name="Fujitsuka N."/>
            <person name="Fukunaka R."/>
            <person name="Hamada M."/>
            <person name="Harada C."/>
            <person name="Hayashi A."/>
            <person name="Hijishita S."/>
            <person name="Honda M."/>
            <person name="Hosokawa S."/>
            <person name="Ichikawa Y."/>
            <person name="Idonuma A."/>
            <person name="Iijima M."/>
            <person name="Ikeda M."/>
            <person name="Ikeno M."/>
            <person name="Ito K."/>
            <person name="Ito S."/>
            <person name="Ito T."/>
            <person name="Ito Y."/>
            <person name="Ito Y."/>
            <person name="Iwabuchi A."/>
            <person name="Kamiya K."/>
            <person name="Karasawa W."/>
            <person name="Kurita K."/>
            <person name="Katagiri S."/>
            <person name="Kikuta A."/>
            <person name="Kobayashi H."/>
            <person name="Kobayashi N."/>
            <person name="Machita K."/>
            <person name="Maehara T."/>
            <person name="Masukawa M."/>
            <person name="Mizubayashi T."/>
            <person name="Mukai Y."/>
            <person name="Nagasaki H."/>
            <person name="Nagata Y."/>
            <person name="Naito S."/>
            <person name="Nakashima M."/>
            <person name="Nakama Y."/>
            <person name="Nakamichi Y."/>
            <person name="Nakamura M."/>
            <person name="Meguro A."/>
            <person name="Negishi M."/>
            <person name="Ohta I."/>
            <person name="Ohta T."/>
            <person name="Okamoto M."/>
            <person name="Ono N."/>
            <person name="Saji S."/>
            <person name="Sakaguchi M."/>
            <person name="Sakai K."/>
            <person name="Shibata M."/>
            <person name="Shimokawa T."/>
            <person name="Song J."/>
            <person name="Takazaki Y."/>
            <person name="Terasawa K."/>
            <person name="Tsugane M."/>
            <person name="Tsuji K."/>
            <person name="Ueda S."/>
            <person name="Waki K."/>
            <person name="Yamagata H."/>
            <person name="Yamamoto M."/>
            <person name="Yamamoto S."/>
            <person name="Yamane H."/>
            <person name="Yoshiki S."/>
            <person name="Yoshihara R."/>
            <person name="Yukawa K."/>
            <person name="Zhong H."/>
            <person name="Yano M."/>
            <person name="Yuan Q."/>
            <person name="Ouyang S."/>
            <person name="Liu J."/>
            <person name="Jones K.M."/>
            <person name="Gansberger K."/>
            <person name="Moffat K."/>
            <person name="Hill J."/>
            <person name="Bera J."/>
            <person name="Fadrosh D."/>
            <person name="Jin S."/>
            <person name="Johri S."/>
            <person name="Kim M."/>
            <person name="Overton L."/>
            <person name="Reardon M."/>
            <person name="Tsitrin T."/>
            <person name="Vuong H."/>
            <person name="Weaver B."/>
            <person name="Ciecko A."/>
            <person name="Tallon L."/>
            <person name="Jackson J."/>
            <person name="Pai G."/>
            <person name="Aken S.V."/>
            <person name="Utterback T."/>
            <person name="Reidmuller S."/>
            <person name="Feldblyum T."/>
            <person name="Hsiao J."/>
            <person name="Zismann V."/>
            <person name="Iobst S."/>
            <person name="de Vazeille A.R."/>
            <person name="Buell C.R."/>
            <person name="Ying K."/>
            <person name="Li Y."/>
            <person name="Lu T."/>
            <person name="Huang Y."/>
            <person name="Zhao Q."/>
            <person name="Feng Q."/>
            <person name="Zhang L."/>
            <person name="Zhu J."/>
            <person name="Weng Q."/>
            <person name="Mu J."/>
            <person name="Lu Y."/>
            <person name="Fan D."/>
            <person name="Liu Y."/>
            <person name="Guan J."/>
            <person name="Zhang Y."/>
            <person name="Yu S."/>
            <person name="Liu X."/>
            <person name="Zhang Y."/>
            <person name="Hong G."/>
            <person name="Han B."/>
            <person name="Choisne N."/>
            <person name="Demange N."/>
            <person name="Orjeda G."/>
            <person name="Samain S."/>
            <person name="Cattolico L."/>
            <person name="Pelletier E."/>
            <person name="Couloux A."/>
            <person name="Segurens B."/>
            <person name="Wincker P."/>
            <person name="D'Hont A."/>
            <person name="Scarpelli C."/>
            <person name="Weissenbach J."/>
            <person name="Salanoubat M."/>
            <person name="Quetier F."/>
            <person name="Yu Y."/>
            <person name="Kim H.R."/>
            <person name="Rambo T."/>
            <person name="Currie J."/>
            <person name="Collura K."/>
            <person name="Luo M."/>
            <person name="Yang T."/>
            <person name="Ammiraju J.S.S."/>
            <person name="Engler F."/>
            <person name="Soderlund C."/>
            <person name="Wing R.A."/>
            <person name="Palmer L.E."/>
            <person name="de la Bastide M."/>
            <person name="Spiegel L."/>
            <person name="Nascimento L."/>
            <person name="Zutavern T."/>
            <person name="O'Shaughnessy A."/>
            <person name="Dike S."/>
            <person name="Dedhia N."/>
            <person name="Preston R."/>
            <person name="Balija V."/>
            <person name="McCombie W.R."/>
            <person name="Chow T."/>
            <person name="Chen H."/>
            <person name="Chung M."/>
            <person name="Chen C."/>
            <person name="Shaw J."/>
            <person name="Wu H."/>
            <person name="Hsiao K."/>
            <person name="Chao Y."/>
            <person name="Chu M."/>
            <person name="Cheng C."/>
            <person name="Hour A."/>
            <person name="Lee P."/>
            <person name="Lin S."/>
            <person name="Lin Y."/>
            <person name="Liou J."/>
            <person name="Liu S."/>
            <person name="Hsing Y."/>
            <person name="Raghuvanshi S."/>
            <person name="Mohanty A."/>
            <person name="Bharti A.K."/>
            <person name="Gaur A."/>
            <person name="Gupta V."/>
            <person name="Kumar D."/>
            <person name="Ravi V."/>
            <person name="Vij S."/>
            <person name="Kapur A."/>
            <person name="Khurana P."/>
            <person name="Khurana P."/>
            <person name="Khurana J.P."/>
            <person name="Tyagi A.K."/>
            <person name="Gaikwad K."/>
            <person name="Singh A."/>
            <person name="Dalal V."/>
            <person name="Srivastava S."/>
            <person name="Dixit A."/>
            <person name="Pal A.K."/>
            <person name="Ghazi I.A."/>
            <person name="Yadav M."/>
            <person name="Pandit A."/>
            <person name="Bhargava A."/>
            <person name="Sureshbabu K."/>
            <person name="Batra K."/>
            <person name="Sharma T.R."/>
            <person name="Mohapatra T."/>
            <person name="Singh N.K."/>
            <person name="Messing J."/>
            <person name="Nelson A.B."/>
            <person name="Fuks G."/>
            <person name="Kavchok S."/>
            <person name="Keizer G."/>
            <person name="Linton E."/>
            <person name="Llaca V."/>
            <person name="Song R."/>
            <person name="Tanyolac B."/>
            <person name="Young S."/>
            <person name="Ho-Il K."/>
            <person name="Hahn J.H."/>
            <person name="Sangsakoo G."/>
            <person name="Vanavichit A."/>
            <person name="de Mattos Luiz.A.T."/>
            <person name="Zimmer P.D."/>
            <person name="Malone G."/>
            <person name="Dellagostin O."/>
            <person name="de Oliveira A.C."/>
            <person name="Bevan M."/>
            <person name="Bancroft I."/>
            <person name="Minx P."/>
            <person name="Cordum H."/>
            <person name="Wilson R."/>
            <person name="Cheng Z."/>
            <person name="Jin W."/>
            <person name="Jiang J."/>
            <person name="Leong S.A."/>
            <person name="Iwama H."/>
            <person name="Gojobori T."/>
            <person name="Itoh T."/>
            <person name="Niimura Y."/>
            <person name="Fujii Y."/>
            <person name="Habara T."/>
            <person name="Sakai H."/>
            <person name="Sato Y."/>
            <person name="Wilson G."/>
            <person name="Kumar K."/>
            <person name="McCouch S."/>
            <person name="Juretic N."/>
            <person name="Hoen D."/>
            <person name="Wright S."/>
            <person name="Bruskiewich R."/>
            <person name="Bureau T."/>
            <person name="Miyao A."/>
            <person name="Hirochika H."/>
            <person name="Nishikawa T."/>
            <person name="Kadowaki K."/>
            <person name="Sugiura M."/>
            <person name="Burr B."/>
            <person name="Sasaki T."/>
        </authorList>
    </citation>
    <scope>NUCLEOTIDE SEQUENCE [LARGE SCALE GENOMIC DNA]</scope>
    <source>
        <strain evidence="4">cv. Nipponbare</strain>
    </source>
</reference>
<dbReference type="Proteomes" id="UP000000763">
    <property type="component" value="Chromosome 6"/>
</dbReference>
<dbReference type="EMBL" id="AP004734">
    <property type="protein sequence ID" value="BAD35748.1"/>
    <property type="molecule type" value="Genomic_DNA"/>
</dbReference>
<name>A0A0P0WWY6_ORYSJ</name>
<dbReference type="OMA" id="RGRIGMW"/>
<reference evidence="3" key="5">
    <citation type="journal article" date="2008" name="Nucleic Acids Res.">
        <title>The Rice Annotation Project Database (RAP-DB): 2008 update.</title>
        <authorList>
            <consortium name="The Rice Annotation Project (RAP)"/>
            <person name="Tanaka T."/>
            <person name="Antonio B.A."/>
            <person name="Kikuchi S."/>
            <person name="Matsumoto T."/>
            <person name="Nagamura Y."/>
            <person name="Numa H."/>
            <person name="Sakai H."/>
            <person name="Wu J."/>
            <person name="Itoh T."/>
            <person name="Sasaki T."/>
            <person name="Aono R."/>
            <person name="Fujii Y."/>
            <person name="Habara T."/>
            <person name="Harada E."/>
            <person name="Kanno M."/>
            <person name="Kawahara Y."/>
            <person name="Kawashima H."/>
            <person name="Kubooka H."/>
            <person name="Matsuya A."/>
            <person name="Nakaoka H."/>
            <person name="Saichi N."/>
            <person name="Sanbonmatsu R."/>
            <person name="Sato Y."/>
            <person name="Shinso Y."/>
            <person name="Suzuki M."/>
            <person name="Takeda J."/>
            <person name="Tanino M."/>
            <person name="Todokoro F."/>
            <person name="Yamaguchi K."/>
            <person name="Yamamoto N."/>
            <person name="Yamasaki C."/>
            <person name="Imanishi T."/>
            <person name="Okido T."/>
            <person name="Tada M."/>
            <person name="Ikeo K."/>
            <person name="Tateno Y."/>
            <person name="Gojobori T."/>
            <person name="Lin Y.C."/>
            <person name="Wei F.J."/>
            <person name="Hsing Y.I."/>
            <person name="Zhao Q."/>
            <person name="Han B."/>
            <person name="Kramer M.R."/>
            <person name="McCombie R.W."/>
            <person name="Lonsdale D."/>
            <person name="O'Donovan C.C."/>
            <person name="Whitfield E.J."/>
            <person name="Apweiler R."/>
            <person name="Koyanagi K.O."/>
            <person name="Khurana J.P."/>
            <person name="Raghuvanshi S."/>
            <person name="Singh N.K."/>
            <person name="Tyagi A.K."/>
            <person name="Haberer G."/>
            <person name="Fujisawa M."/>
            <person name="Hosokawa S."/>
            <person name="Ito Y."/>
            <person name="Ikawa H."/>
            <person name="Shibata M."/>
            <person name="Yamamoto M."/>
            <person name="Bruskiewich R.M."/>
            <person name="Hoen D.R."/>
            <person name="Bureau TE."/>
            <person name="Namiki N."/>
            <person name="Ohyanagi H."/>
            <person name="Sakai Y."/>
            <person name="Nobushima S."/>
            <person name="Sakata K."/>
            <person name="Barrero R.A."/>
            <person name="Sato Y."/>
            <person name="Souvorov A."/>
            <person name="Smith-White B."/>
            <person name="Tatusova T."/>
            <person name="An S."/>
            <person name="An G."/>
            <person name="OOta S."/>
            <person name="Fuks G."/>
            <person name="Messing J."/>
            <person name="Christie K.R."/>
            <person name="Lieberherr D."/>
            <person name="Kim H."/>
            <person name="Zuccolo A."/>
            <person name="Wing R.A."/>
            <person name="Nobuta K."/>
            <person name="Green P.J."/>
            <person name="Lu C."/>
            <person name="Meyers BC."/>
            <person name="Chaparro C."/>
            <person name="Piegu B."/>
            <person name="Panaud O."/>
            <person name="Echeverria M."/>
        </authorList>
    </citation>
    <scope>NUCLEOTIDE SEQUENCE</scope>
</reference>
<accession>A0A0P0WWY6</accession>
<feature type="compositionally biased region" description="Polar residues" evidence="1">
    <location>
        <begin position="102"/>
        <end position="115"/>
    </location>
</feature>
<dbReference type="KEGG" id="dosa:Os06g0476800"/>
<evidence type="ECO:0000313" key="2">
    <source>
        <dbReference type="EMBL" id="BAD35748.1"/>
    </source>
</evidence>
<reference evidence="3" key="8">
    <citation type="submission" date="2012-08" db="EMBL/GenBank/DDBJ databases">
        <title>The Second Rice Annotation Project Meeting (RAP2).</title>
        <authorList>
            <consortium name="The Rice Annotation Project (RAP)"/>
        </authorList>
    </citation>
    <scope>NUCLEOTIDE SEQUENCE</scope>
</reference>
<reference evidence="3" key="3">
    <citation type="journal article" date="2006" name="Nucleic Acids Res.">
        <title>The Rice Annotation Project Database (RAP-DB): hub for Oryza sativa ssp. japonica genome information.</title>
        <authorList>
            <person name="Ohyanagi H."/>
            <person name="Tanaka T."/>
            <person name="Sakai H."/>
            <person name="Shigemoto Y."/>
            <person name="Yamaguchi K."/>
            <person name="Habara T."/>
            <person name="Fujii Y."/>
            <person name="Antonio B.A."/>
            <person name="Nagamura Y."/>
            <person name="Imanishi T."/>
            <person name="Ikeo K."/>
            <person name="Itoh T."/>
            <person name="Gojobori T."/>
            <person name="Sasaki T."/>
        </authorList>
    </citation>
    <scope>NUCLEOTIDE SEQUENCE</scope>
</reference>
<evidence type="ECO:0000256" key="1">
    <source>
        <dbReference type="SAM" id="MobiDB-lite"/>
    </source>
</evidence>
<dbReference type="AlphaFoldDB" id="A0A0P0WWY6"/>
<protein>
    <submittedName>
        <fullName evidence="3">Os06g0476800 protein</fullName>
    </submittedName>
</protein>
<reference evidence="4" key="6">
    <citation type="journal article" date="2008" name="Nucleic Acids Res.">
        <title>The rice annotation project database (RAP-DB): 2008 update.</title>
        <authorList>
            <consortium name="The rice annotation project (RAP)"/>
        </authorList>
    </citation>
    <scope>GENOME REANNOTATION</scope>
    <source>
        <strain evidence="4">cv. Nipponbare</strain>
    </source>
</reference>
<reference evidence="3" key="7">
    <citation type="submission" date="2012-08" db="EMBL/GenBank/DDBJ databases">
        <title>Oryza sativa nipponbare(GA3) genomic DNA, chromosome 6.</title>
        <authorList>
            <consortium name="IRGSP(International Rice Genome Sequencing Project)"/>
        </authorList>
    </citation>
    <scope>NUCLEOTIDE SEQUENCE</scope>
</reference>